<dbReference type="Proteomes" id="UP000005237">
    <property type="component" value="Unassembled WGS sequence"/>
</dbReference>
<protein>
    <submittedName>
        <fullName evidence="2">Reverse transcriptase domain-containing protein</fullName>
    </submittedName>
</protein>
<evidence type="ECO:0000259" key="1">
    <source>
        <dbReference type="PROSITE" id="PS50878"/>
    </source>
</evidence>
<organism evidence="2 3">
    <name type="scientific">Caenorhabditis japonica</name>
    <dbReference type="NCBI Taxonomy" id="281687"/>
    <lineage>
        <taxon>Eukaryota</taxon>
        <taxon>Metazoa</taxon>
        <taxon>Ecdysozoa</taxon>
        <taxon>Nematoda</taxon>
        <taxon>Chromadorea</taxon>
        <taxon>Rhabditida</taxon>
        <taxon>Rhabditina</taxon>
        <taxon>Rhabditomorpha</taxon>
        <taxon>Rhabditoidea</taxon>
        <taxon>Rhabditidae</taxon>
        <taxon>Peloderinae</taxon>
        <taxon>Caenorhabditis</taxon>
    </lineage>
</organism>
<feature type="domain" description="Reverse transcriptase" evidence="1">
    <location>
        <begin position="1"/>
        <end position="203"/>
    </location>
</feature>
<dbReference type="InterPro" id="IPR043502">
    <property type="entry name" value="DNA/RNA_pol_sf"/>
</dbReference>
<evidence type="ECO:0000313" key="2">
    <source>
        <dbReference type="EnsemblMetazoa" id="CJA38768.1"/>
    </source>
</evidence>
<keyword evidence="3" id="KW-1185">Reference proteome</keyword>
<dbReference type="PANTHER" id="PTHR33332">
    <property type="entry name" value="REVERSE TRANSCRIPTASE DOMAIN-CONTAINING PROTEIN"/>
    <property type="match status" value="1"/>
</dbReference>
<sequence>MERLIRRNIVEFLAKNRLLSDKQFGFRAKRNTEAQLVEYGGKLLSSCIKEQSCLSIYVDFRKAFDTVSIPKLLAKLESYGIHGHLLKWLQSFLSARYQTVAINKVLSGKMEVSSGVPQGSVLGPLLFLLYINDIGDMLKSDFLLYADDLKLFSSNENFVKHDLEVIANWCKEWQMEVAPNKCEAIRFSLRRKFCKSTVTGLSLNNMPISSCSQVRDLGVIFSPDFSFQAHIENMVRRSFQRCNILFNILKFSTMESLIKSFLVYVRPILEYGSVIFSPIGTVLIKRIESVQKSFVYRCCTKFGVHYASYFSTLETLVLESLEYRRLITDMMFLYKCIVAKDIACPSNLYLSFANCSSLRRHSYYLRSNISNFTKYSSQFLCNRSLKCWNSLPAVTFPVKISPRAFKTNLRKLDLSNFLTLNCTTY</sequence>
<dbReference type="Pfam" id="PF00078">
    <property type="entry name" value="RVT_1"/>
    <property type="match status" value="1"/>
</dbReference>
<evidence type="ECO:0000313" key="3">
    <source>
        <dbReference type="Proteomes" id="UP000005237"/>
    </source>
</evidence>
<reference evidence="3" key="1">
    <citation type="submission" date="2010-08" db="EMBL/GenBank/DDBJ databases">
        <authorList>
            <consortium name="Caenorhabditis japonica Sequencing Consortium"/>
            <person name="Wilson R.K."/>
        </authorList>
    </citation>
    <scope>NUCLEOTIDE SEQUENCE [LARGE SCALE GENOMIC DNA]</scope>
    <source>
        <strain evidence="3">DF5081</strain>
    </source>
</reference>
<proteinExistence type="predicted"/>
<dbReference type="EnsemblMetazoa" id="CJA38768.1">
    <property type="protein sequence ID" value="CJA38768.1"/>
    <property type="gene ID" value="WBGene00214615"/>
</dbReference>
<accession>A0A8R1ERC3</accession>
<dbReference type="PROSITE" id="PS50878">
    <property type="entry name" value="RT_POL"/>
    <property type="match status" value="1"/>
</dbReference>
<name>A0A8R1ERC3_CAEJA</name>
<dbReference type="CDD" id="cd01650">
    <property type="entry name" value="RT_nLTR_like"/>
    <property type="match status" value="1"/>
</dbReference>
<dbReference type="InterPro" id="IPR043128">
    <property type="entry name" value="Rev_trsase/Diguanyl_cyclase"/>
</dbReference>
<dbReference type="AlphaFoldDB" id="A0A8R1ERC3"/>
<dbReference type="InterPro" id="IPR000477">
    <property type="entry name" value="RT_dom"/>
</dbReference>
<dbReference type="Gene3D" id="3.30.70.270">
    <property type="match status" value="1"/>
</dbReference>
<dbReference type="PRINTS" id="PR01345">
    <property type="entry name" value="CERVTRCPTASE"/>
</dbReference>
<reference evidence="2" key="2">
    <citation type="submission" date="2022-06" db="UniProtKB">
        <authorList>
            <consortium name="EnsemblMetazoa"/>
        </authorList>
    </citation>
    <scope>IDENTIFICATION</scope>
    <source>
        <strain evidence="2">DF5081</strain>
    </source>
</reference>
<dbReference type="SUPFAM" id="SSF56672">
    <property type="entry name" value="DNA/RNA polymerases"/>
    <property type="match status" value="1"/>
</dbReference>